<name>A0ABQ4M3H7_9BACL</name>
<comment type="caution">
    <text evidence="1">The sequence shown here is derived from an EMBL/GenBank/DDBJ whole genome shotgun (WGS) entry which is preliminary data.</text>
</comment>
<proteinExistence type="predicted"/>
<evidence type="ECO:0000313" key="1">
    <source>
        <dbReference type="EMBL" id="GIO69958.1"/>
    </source>
</evidence>
<keyword evidence="2" id="KW-1185">Reference proteome</keyword>
<dbReference type="RefSeq" id="WP_246537238.1">
    <property type="nucleotide sequence ID" value="NZ_BORW01000041.1"/>
</dbReference>
<accession>A0ABQ4M3H7</accession>
<reference evidence="1 2" key="1">
    <citation type="submission" date="2021-03" db="EMBL/GenBank/DDBJ databases">
        <title>Antimicrobial resistance genes in bacteria isolated from Japanese honey, and their potential for conferring macrolide and lincosamide resistance in the American foulbrood pathogen Paenibacillus larvae.</title>
        <authorList>
            <person name="Okamoto M."/>
            <person name="Kumagai M."/>
            <person name="Kanamori H."/>
            <person name="Takamatsu D."/>
        </authorList>
    </citation>
    <scope>NUCLEOTIDE SEQUENCE [LARGE SCALE GENOMIC DNA]</scope>
    <source>
        <strain evidence="1 2">J21TS3</strain>
    </source>
</reference>
<dbReference type="EMBL" id="BORW01000041">
    <property type="protein sequence ID" value="GIO69958.1"/>
    <property type="molecule type" value="Genomic_DNA"/>
</dbReference>
<protein>
    <submittedName>
        <fullName evidence="1">Uncharacterized protein</fullName>
    </submittedName>
</protein>
<gene>
    <name evidence="1" type="ORF">J21TS3_47790</name>
</gene>
<dbReference type="Proteomes" id="UP000680638">
    <property type="component" value="Unassembled WGS sequence"/>
</dbReference>
<organism evidence="1 2">
    <name type="scientific">Paenibacillus cookii</name>
    <dbReference type="NCBI Taxonomy" id="157839"/>
    <lineage>
        <taxon>Bacteria</taxon>
        <taxon>Bacillati</taxon>
        <taxon>Bacillota</taxon>
        <taxon>Bacilli</taxon>
        <taxon>Bacillales</taxon>
        <taxon>Paenibacillaceae</taxon>
        <taxon>Paenibacillus</taxon>
    </lineage>
</organism>
<sequence>MNNNPFAKLPEVAAFQVTSNDIVEGFPLPPQQYASGEEGAKIFRPI</sequence>
<evidence type="ECO:0000313" key="2">
    <source>
        <dbReference type="Proteomes" id="UP000680638"/>
    </source>
</evidence>